<dbReference type="EMBL" id="GL876995">
    <property type="protein sequence ID" value="KLU92819.1"/>
    <property type="molecule type" value="Genomic_DNA"/>
</dbReference>
<gene>
    <name evidence="2" type="ORF">MAPG_11741</name>
</gene>
<reference evidence="2" key="1">
    <citation type="submission" date="2010-05" db="EMBL/GenBank/DDBJ databases">
        <title>The Genome Sequence of Magnaporthe poae strain ATCC 64411.</title>
        <authorList>
            <consortium name="The Broad Institute Genome Sequencing Platform"/>
            <consortium name="Broad Institute Genome Sequencing Center for Infectious Disease"/>
            <person name="Ma L.-J."/>
            <person name="Dead R."/>
            <person name="Young S."/>
            <person name="Zeng Q."/>
            <person name="Koehrsen M."/>
            <person name="Alvarado L."/>
            <person name="Berlin A."/>
            <person name="Chapman S.B."/>
            <person name="Chen Z."/>
            <person name="Freedman E."/>
            <person name="Gellesch M."/>
            <person name="Goldberg J."/>
            <person name="Griggs A."/>
            <person name="Gujja S."/>
            <person name="Heilman E.R."/>
            <person name="Heiman D."/>
            <person name="Hepburn T."/>
            <person name="Howarth C."/>
            <person name="Jen D."/>
            <person name="Larson L."/>
            <person name="Mehta T."/>
            <person name="Neiman D."/>
            <person name="Pearson M."/>
            <person name="Roberts A."/>
            <person name="Saif S."/>
            <person name="Shea T."/>
            <person name="Shenoy N."/>
            <person name="Sisk P."/>
            <person name="Stolte C."/>
            <person name="Sykes S."/>
            <person name="Walk T."/>
            <person name="White J."/>
            <person name="Yandava C."/>
            <person name="Haas B."/>
            <person name="Nusbaum C."/>
            <person name="Birren B."/>
        </authorList>
    </citation>
    <scope>NUCLEOTIDE SEQUENCE</scope>
    <source>
        <strain evidence="2">ATCC 64411</strain>
    </source>
</reference>
<evidence type="ECO:0000256" key="1">
    <source>
        <dbReference type="SAM" id="MobiDB-lite"/>
    </source>
</evidence>
<evidence type="ECO:0000313" key="3">
    <source>
        <dbReference type="EnsemblFungi" id="MAPG_11741T0"/>
    </source>
</evidence>
<evidence type="ECO:0000313" key="4">
    <source>
        <dbReference type="Proteomes" id="UP000011715"/>
    </source>
</evidence>
<sequence>MPAEVRVKVTFEISKPATAQLKFETKEQAEEYGKSIKDRKPFVKTSDVSVRFVLPASVRTVYWSQSFKGFVLTFEPPEEAAHWTDPICKSIPNKSGLVVIQQYWDPGELEAALSSAGKKDQRGDGPSAPRTKLPPPKQRPSGSSRRTRHEEVG</sequence>
<dbReference type="AlphaFoldDB" id="A0A0C4EG26"/>
<proteinExistence type="predicted"/>
<dbReference type="OMA" id="QAYEEVN"/>
<accession>A0A0C4EG26</accession>
<organism evidence="3 4">
    <name type="scientific">Magnaporthiopsis poae (strain ATCC 64411 / 73-15)</name>
    <name type="common">Kentucky bluegrass fungus</name>
    <name type="synonym">Magnaporthe poae</name>
    <dbReference type="NCBI Taxonomy" id="644358"/>
    <lineage>
        <taxon>Eukaryota</taxon>
        <taxon>Fungi</taxon>
        <taxon>Dikarya</taxon>
        <taxon>Ascomycota</taxon>
        <taxon>Pezizomycotina</taxon>
        <taxon>Sordariomycetes</taxon>
        <taxon>Sordariomycetidae</taxon>
        <taxon>Magnaporthales</taxon>
        <taxon>Magnaporthaceae</taxon>
        <taxon>Magnaporthiopsis</taxon>
    </lineage>
</organism>
<reference evidence="3" key="4">
    <citation type="journal article" date="2015" name="G3 (Bethesda)">
        <title>Genome sequences of three phytopathogenic species of the Magnaporthaceae family of fungi.</title>
        <authorList>
            <person name="Okagaki L.H."/>
            <person name="Nunes C.C."/>
            <person name="Sailsbery J."/>
            <person name="Clay B."/>
            <person name="Brown D."/>
            <person name="John T."/>
            <person name="Oh Y."/>
            <person name="Young N."/>
            <person name="Fitzgerald M."/>
            <person name="Haas B.J."/>
            <person name="Zeng Q."/>
            <person name="Young S."/>
            <person name="Adiconis X."/>
            <person name="Fan L."/>
            <person name="Levin J.Z."/>
            <person name="Mitchell T.K."/>
            <person name="Okubara P.A."/>
            <person name="Farman M.L."/>
            <person name="Kohn L.M."/>
            <person name="Birren B."/>
            <person name="Ma L.-J."/>
            <person name="Dean R.A."/>
        </authorList>
    </citation>
    <scope>NUCLEOTIDE SEQUENCE</scope>
    <source>
        <strain evidence="3">ATCC 64411 / 73-15</strain>
    </source>
</reference>
<dbReference type="Proteomes" id="UP000011715">
    <property type="component" value="Unassembled WGS sequence"/>
</dbReference>
<name>A0A0C4EG26_MAGP6</name>
<dbReference type="VEuPathDB" id="FungiDB:MAPG_11741"/>
<reference evidence="3" key="5">
    <citation type="submission" date="2015-06" db="UniProtKB">
        <authorList>
            <consortium name="EnsemblFungi"/>
        </authorList>
    </citation>
    <scope>IDENTIFICATION</scope>
    <source>
        <strain evidence="3">ATCC 64411</strain>
    </source>
</reference>
<reference evidence="4" key="2">
    <citation type="submission" date="2010-05" db="EMBL/GenBank/DDBJ databases">
        <title>The genome sequence of Magnaporthe poae strain ATCC 64411.</title>
        <authorList>
            <person name="Ma L.-J."/>
            <person name="Dead R."/>
            <person name="Young S."/>
            <person name="Zeng Q."/>
            <person name="Koehrsen M."/>
            <person name="Alvarado L."/>
            <person name="Berlin A."/>
            <person name="Chapman S.B."/>
            <person name="Chen Z."/>
            <person name="Freedman E."/>
            <person name="Gellesch M."/>
            <person name="Goldberg J."/>
            <person name="Griggs A."/>
            <person name="Gujja S."/>
            <person name="Heilman E.R."/>
            <person name="Heiman D."/>
            <person name="Hepburn T."/>
            <person name="Howarth C."/>
            <person name="Jen D."/>
            <person name="Larson L."/>
            <person name="Mehta T."/>
            <person name="Neiman D."/>
            <person name="Pearson M."/>
            <person name="Roberts A."/>
            <person name="Saif S."/>
            <person name="Shea T."/>
            <person name="Shenoy N."/>
            <person name="Sisk P."/>
            <person name="Stolte C."/>
            <person name="Sykes S."/>
            <person name="Walk T."/>
            <person name="White J."/>
            <person name="Yandava C."/>
            <person name="Haas B."/>
            <person name="Nusbaum C."/>
            <person name="Birren B."/>
        </authorList>
    </citation>
    <scope>NUCLEOTIDE SEQUENCE [LARGE SCALE GENOMIC DNA]</scope>
    <source>
        <strain evidence="4">ATCC 64411 / 73-15</strain>
    </source>
</reference>
<dbReference type="EMBL" id="ADBL01002919">
    <property type="status" value="NOT_ANNOTATED_CDS"/>
    <property type="molecule type" value="Genomic_DNA"/>
</dbReference>
<feature type="region of interest" description="Disordered" evidence="1">
    <location>
        <begin position="111"/>
        <end position="153"/>
    </location>
</feature>
<reference evidence="2" key="3">
    <citation type="submission" date="2011-03" db="EMBL/GenBank/DDBJ databases">
        <title>Annotation of Magnaporthe poae ATCC 64411.</title>
        <authorList>
            <person name="Ma L.-J."/>
            <person name="Dead R."/>
            <person name="Young S.K."/>
            <person name="Zeng Q."/>
            <person name="Gargeya S."/>
            <person name="Fitzgerald M."/>
            <person name="Haas B."/>
            <person name="Abouelleil A."/>
            <person name="Alvarado L."/>
            <person name="Arachchi H.M."/>
            <person name="Berlin A."/>
            <person name="Brown A."/>
            <person name="Chapman S.B."/>
            <person name="Chen Z."/>
            <person name="Dunbar C."/>
            <person name="Freedman E."/>
            <person name="Gearin G."/>
            <person name="Gellesch M."/>
            <person name="Goldberg J."/>
            <person name="Griggs A."/>
            <person name="Gujja S."/>
            <person name="Heiman D."/>
            <person name="Howarth C."/>
            <person name="Larson L."/>
            <person name="Lui A."/>
            <person name="MacDonald P.J.P."/>
            <person name="Mehta T."/>
            <person name="Montmayeur A."/>
            <person name="Murphy C."/>
            <person name="Neiman D."/>
            <person name="Pearson M."/>
            <person name="Priest M."/>
            <person name="Roberts A."/>
            <person name="Saif S."/>
            <person name="Shea T."/>
            <person name="Shenoy N."/>
            <person name="Sisk P."/>
            <person name="Stolte C."/>
            <person name="Sykes S."/>
            <person name="Yandava C."/>
            <person name="Wortman J."/>
            <person name="Nusbaum C."/>
            <person name="Birren B."/>
        </authorList>
    </citation>
    <scope>NUCLEOTIDE SEQUENCE</scope>
    <source>
        <strain evidence="2">ATCC 64411</strain>
    </source>
</reference>
<protein>
    <submittedName>
        <fullName evidence="2 3">Uncharacterized protein</fullName>
    </submittedName>
</protein>
<keyword evidence="4" id="KW-1185">Reference proteome</keyword>
<dbReference type="EnsemblFungi" id="MAPG_11741T0">
    <property type="protein sequence ID" value="MAPG_11741T0"/>
    <property type="gene ID" value="MAPG_11741"/>
</dbReference>
<evidence type="ECO:0000313" key="2">
    <source>
        <dbReference type="EMBL" id="KLU92819.1"/>
    </source>
</evidence>